<dbReference type="GO" id="GO:0032259">
    <property type="term" value="P:methylation"/>
    <property type="evidence" value="ECO:0007669"/>
    <property type="project" value="UniProtKB-KW"/>
</dbReference>
<dbReference type="InterPro" id="IPR050714">
    <property type="entry name" value="Cobalamin_biosynth_MTase"/>
</dbReference>
<dbReference type="GO" id="GO:0008276">
    <property type="term" value="F:protein methyltransferase activity"/>
    <property type="evidence" value="ECO:0007669"/>
    <property type="project" value="InterPro"/>
</dbReference>
<name>A0A520KVK2_9EURY</name>
<proteinExistence type="predicted"/>
<dbReference type="UniPathway" id="UPA00148"/>
<dbReference type="Proteomes" id="UP000320766">
    <property type="component" value="Unassembled WGS sequence"/>
</dbReference>
<dbReference type="InterPro" id="IPR014777">
    <property type="entry name" value="4pyrrole_Mease_sub1"/>
</dbReference>
<comment type="pathway">
    <text evidence="1">Cofactor biosynthesis; adenosylcobalamin biosynthesis.</text>
</comment>
<dbReference type="InterPro" id="IPR012818">
    <property type="entry name" value="CbiE"/>
</dbReference>
<gene>
    <name evidence="7" type="ORF">EF807_06460</name>
</gene>
<accession>A0A520KVK2</accession>
<keyword evidence="4 7" id="KW-0808">Transferase</keyword>
<evidence type="ECO:0000256" key="3">
    <source>
        <dbReference type="ARBA" id="ARBA00022603"/>
    </source>
</evidence>
<dbReference type="PANTHER" id="PTHR43182:SF1">
    <property type="entry name" value="COBALT-PRECORRIN-7 C(5)-METHYLTRANSFERASE"/>
    <property type="match status" value="1"/>
</dbReference>
<feature type="domain" description="Tetrapyrrole methylase" evidence="6">
    <location>
        <begin position="2"/>
        <end position="165"/>
    </location>
</feature>
<evidence type="ECO:0000256" key="2">
    <source>
        <dbReference type="ARBA" id="ARBA00022573"/>
    </source>
</evidence>
<dbReference type="EC" id="2.1.1.289" evidence="7"/>
<evidence type="ECO:0000313" key="8">
    <source>
        <dbReference type="Proteomes" id="UP000320766"/>
    </source>
</evidence>
<reference evidence="7 8" key="1">
    <citation type="journal article" date="2019" name="Nat. Microbiol.">
        <title>Wide diversity of methane and short-chain alkane metabolisms in uncultured archaea.</title>
        <authorList>
            <person name="Borrel G."/>
            <person name="Adam P.S."/>
            <person name="McKay L.J."/>
            <person name="Chen L.X."/>
            <person name="Sierra-Garcia I.N."/>
            <person name="Sieber C.M."/>
            <person name="Letourneur Q."/>
            <person name="Ghozlane A."/>
            <person name="Andersen G.L."/>
            <person name="Li W.J."/>
            <person name="Hallam S.J."/>
            <person name="Muyzer G."/>
            <person name="de Oliveira V.M."/>
            <person name="Inskeep W.P."/>
            <person name="Banfield J.F."/>
            <person name="Gribaldo S."/>
        </authorList>
    </citation>
    <scope>NUCLEOTIDE SEQUENCE [LARGE SCALE GENOMIC DNA]</scope>
    <source>
        <strain evidence="7">NM1b</strain>
    </source>
</reference>
<dbReference type="Pfam" id="PF00590">
    <property type="entry name" value="TP_methylase"/>
    <property type="match status" value="1"/>
</dbReference>
<dbReference type="PANTHER" id="PTHR43182">
    <property type="entry name" value="COBALT-PRECORRIN-6B C(15)-METHYLTRANSFERASE (DECARBOXYLATING)"/>
    <property type="match status" value="1"/>
</dbReference>
<keyword evidence="2" id="KW-0169">Cobalamin biosynthesis</keyword>
<dbReference type="AlphaFoldDB" id="A0A520KVK2"/>
<dbReference type="EMBL" id="RXIL01000116">
    <property type="protein sequence ID" value="RZN68129.1"/>
    <property type="molecule type" value="Genomic_DNA"/>
</dbReference>
<dbReference type="InterPro" id="IPR014776">
    <property type="entry name" value="4pyrrole_Mease_sub2"/>
</dbReference>
<dbReference type="SUPFAM" id="SSF53790">
    <property type="entry name" value="Tetrapyrrole methylase"/>
    <property type="match status" value="1"/>
</dbReference>
<dbReference type="NCBIfam" id="NF004461">
    <property type="entry name" value="PRK05787.2-4"/>
    <property type="match status" value="1"/>
</dbReference>
<evidence type="ECO:0000259" key="6">
    <source>
        <dbReference type="Pfam" id="PF00590"/>
    </source>
</evidence>
<evidence type="ECO:0000313" key="7">
    <source>
        <dbReference type="EMBL" id="RZN68129.1"/>
    </source>
</evidence>
<keyword evidence="5" id="KW-0949">S-adenosyl-L-methionine</keyword>
<keyword evidence="3 7" id="KW-0489">Methyltransferase</keyword>
<dbReference type="InterPro" id="IPR000878">
    <property type="entry name" value="4pyrrol_Mease"/>
</dbReference>
<evidence type="ECO:0000256" key="5">
    <source>
        <dbReference type="ARBA" id="ARBA00022691"/>
    </source>
</evidence>
<dbReference type="CDD" id="cd11644">
    <property type="entry name" value="Precorrin-6Y-MT"/>
    <property type="match status" value="1"/>
</dbReference>
<organism evidence="7 8">
    <name type="scientific">Candidatus Methanolliviera hydrocarbonicum</name>
    <dbReference type="NCBI Taxonomy" id="2491085"/>
    <lineage>
        <taxon>Archaea</taxon>
        <taxon>Methanobacteriati</taxon>
        <taxon>Methanobacteriota</taxon>
        <taxon>Candidatus Methanoliparia</taxon>
        <taxon>Candidatus Methanoliparales</taxon>
        <taxon>Candidatus Methanollivieraceae</taxon>
        <taxon>Candidatus Methanolliviera</taxon>
    </lineage>
</organism>
<dbReference type="Gene3D" id="3.40.1010.10">
    <property type="entry name" value="Cobalt-precorrin-4 Transmethylase, Domain 1"/>
    <property type="match status" value="1"/>
</dbReference>
<dbReference type="InterPro" id="IPR035996">
    <property type="entry name" value="4pyrrol_Methylase_sf"/>
</dbReference>
<dbReference type="Gene3D" id="3.30.950.10">
    <property type="entry name" value="Methyltransferase, Cobalt-precorrin-4 Transmethylase, Domain 2"/>
    <property type="match status" value="1"/>
</dbReference>
<comment type="caution">
    <text evidence="7">The sequence shown here is derived from an EMBL/GenBank/DDBJ whole genome shotgun (WGS) entry which is preliminary data.</text>
</comment>
<evidence type="ECO:0000256" key="1">
    <source>
        <dbReference type="ARBA" id="ARBA00004953"/>
    </source>
</evidence>
<protein>
    <submittedName>
        <fullName evidence="7">Cobalt-precorrin-7 (C(5))-methyltransferase</fullName>
        <ecNumber evidence="7">2.1.1.289</ecNumber>
    </submittedName>
</protein>
<dbReference type="GO" id="GO:0009236">
    <property type="term" value="P:cobalamin biosynthetic process"/>
    <property type="evidence" value="ECO:0007669"/>
    <property type="project" value="UniProtKB-UniPathway"/>
</dbReference>
<sequence length="196" mass="21333">MVKVVGVGAAPNLLTEEAKEILKNASVVYGSERAINLAKEYIRGKIVVLKSFKDVNIASTDVILSTGDPMVSGLSYLGDEIIPGISSIQLVCARLKIDLCDSCVIDGHAKDEKYIKEELEKALSIDRIAILIGHRRMDLEKILSGAKRLKVVICEDMGYPGEEIKYGYTDDIPEISSDMVIVVVNPKAGVTEPGQR</sequence>
<evidence type="ECO:0000256" key="4">
    <source>
        <dbReference type="ARBA" id="ARBA00022679"/>
    </source>
</evidence>
<dbReference type="NCBIfam" id="TIGR02467">
    <property type="entry name" value="CbiE"/>
    <property type="match status" value="1"/>
</dbReference>